<keyword evidence="5 19" id="KW-0812">Transmembrane</keyword>
<keyword evidence="22" id="KW-1185">Reference proteome</keyword>
<dbReference type="RefSeq" id="XP_012893631.1">
    <property type="nucleotide sequence ID" value="XM_013038177.1"/>
</dbReference>
<gene>
    <name evidence="21" type="ORF">GSBLH_T00000042001</name>
</gene>
<evidence type="ECO:0000256" key="18">
    <source>
        <dbReference type="ARBA" id="ARBA00049166"/>
    </source>
</evidence>
<proteinExistence type="inferred from homology"/>
<evidence type="ECO:0000313" key="22">
    <source>
        <dbReference type="Proteomes" id="UP000008312"/>
    </source>
</evidence>
<evidence type="ECO:0000256" key="13">
    <source>
        <dbReference type="ARBA" id="ARBA00023136"/>
    </source>
</evidence>
<reference evidence="21" key="1">
    <citation type="submission" date="2010-02" db="EMBL/GenBank/DDBJ databases">
        <title>Sequencing and annotation of the Blastocystis hominis genome.</title>
        <authorList>
            <person name="Wincker P."/>
        </authorList>
    </citation>
    <scope>NUCLEOTIDE SEQUENCE</scope>
    <source>
        <strain evidence="21">Singapore isolate B</strain>
    </source>
</reference>
<evidence type="ECO:0000256" key="3">
    <source>
        <dbReference type="ARBA" id="ARBA00007742"/>
    </source>
</evidence>
<feature type="transmembrane region" description="Helical" evidence="19">
    <location>
        <begin position="86"/>
        <end position="105"/>
    </location>
</feature>
<keyword evidence="7" id="KW-0256">Endoplasmic reticulum</keyword>
<keyword evidence="6" id="KW-0221">Differentiation</keyword>
<keyword evidence="12" id="KW-0443">Lipid metabolism</keyword>
<evidence type="ECO:0000256" key="9">
    <source>
        <dbReference type="ARBA" id="ARBA00022857"/>
    </source>
</evidence>
<evidence type="ECO:0000256" key="4">
    <source>
        <dbReference type="ARBA" id="ARBA00012049"/>
    </source>
</evidence>
<dbReference type="PROSITE" id="PS50244">
    <property type="entry name" value="S5A_REDUCTASE"/>
    <property type="match status" value="1"/>
</dbReference>
<feature type="transmembrane region" description="Helical" evidence="19">
    <location>
        <begin position="208"/>
        <end position="231"/>
    </location>
</feature>
<dbReference type="OMA" id="PHYALEW"/>
<dbReference type="PANTHER" id="PTHR10556">
    <property type="entry name" value="3-OXO-5-ALPHA-STEROID 4-DEHYDROGENASE"/>
    <property type="match status" value="1"/>
</dbReference>
<evidence type="ECO:0000256" key="8">
    <source>
        <dbReference type="ARBA" id="ARBA00022848"/>
    </source>
</evidence>
<dbReference type="OrthoDB" id="5788137at2759"/>
<keyword evidence="13 19" id="KW-0472">Membrane</keyword>
<feature type="transmembrane region" description="Helical" evidence="19">
    <location>
        <begin position="149"/>
        <end position="168"/>
    </location>
</feature>
<evidence type="ECO:0000259" key="20">
    <source>
        <dbReference type="Pfam" id="PF02544"/>
    </source>
</evidence>
<dbReference type="GO" id="GO:0005789">
    <property type="term" value="C:endoplasmic reticulum membrane"/>
    <property type="evidence" value="ECO:0007669"/>
    <property type="project" value="UniProtKB-SubCell"/>
</dbReference>
<accession>D8LUU4</accession>
<keyword evidence="9" id="KW-0521">NADP</keyword>
<dbReference type="InterPro" id="IPR039357">
    <property type="entry name" value="SRD5A/TECR"/>
</dbReference>
<comment type="function">
    <text evidence="14">Converts testosterone into 5-alpha-dihydrotestosterone and progesterone or corticosterone into their corresponding 5-alpha-3-oxosteroids. It plays a central role in sexual differentiation and androgen physiology.</text>
</comment>
<keyword evidence="11" id="KW-0560">Oxidoreductase</keyword>
<evidence type="ECO:0000313" key="21">
    <source>
        <dbReference type="EMBL" id="CBK19583.2"/>
    </source>
</evidence>
<comment type="subcellular location">
    <subcellularLocation>
        <location evidence="1">Endoplasmic reticulum membrane</location>
        <topology evidence="1">Multi-pass membrane protein</topology>
    </subcellularLocation>
    <subcellularLocation>
        <location evidence="2">Microsome membrane</location>
    </subcellularLocation>
</comment>
<dbReference type="Proteomes" id="UP000008312">
    <property type="component" value="Unassembled WGS sequence"/>
</dbReference>
<organism evidence="21">
    <name type="scientific">Blastocystis hominis</name>
    <dbReference type="NCBI Taxonomy" id="12968"/>
    <lineage>
        <taxon>Eukaryota</taxon>
        <taxon>Sar</taxon>
        <taxon>Stramenopiles</taxon>
        <taxon>Bigyra</taxon>
        <taxon>Opalozoa</taxon>
        <taxon>Opalinata</taxon>
        <taxon>Blastocystidae</taxon>
        <taxon>Blastocystis</taxon>
    </lineage>
</organism>
<evidence type="ECO:0000256" key="15">
    <source>
        <dbReference type="ARBA" id="ARBA00039428"/>
    </source>
</evidence>
<comment type="catalytic activity">
    <reaction evidence="18">
        <text>androst-4-ene-3,17-dione + NADPH + H(+) = 5alpha-androstan-3,17-dione + NADP(+)</text>
        <dbReference type="Rhea" id="RHEA:50816"/>
        <dbReference type="ChEBI" id="CHEBI:15378"/>
        <dbReference type="ChEBI" id="CHEBI:15994"/>
        <dbReference type="ChEBI" id="CHEBI:16422"/>
        <dbReference type="ChEBI" id="CHEBI:57783"/>
        <dbReference type="ChEBI" id="CHEBI:58349"/>
    </reaction>
    <physiologicalReaction direction="left-to-right" evidence="18">
        <dbReference type="Rhea" id="RHEA:50817"/>
    </physiologicalReaction>
</comment>
<dbReference type="GO" id="GO:0006694">
    <property type="term" value="P:steroid biosynthetic process"/>
    <property type="evidence" value="ECO:0007669"/>
    <property type="project" value="TreeGrafter"/>
</dbReference>
<feature type="domain" description="3-oxo-5-alpha-steroid 4-dehydrogenase C-terminal" evidence="20">
    <location>
        <begin position="112"/>
        <end position="262"/>
    </location>
</feature>
<evidence type="ECO:0000256" key="5">
    <source>
        <dbReference type="ARBA" id="ARBA00022692"/>
    </source>
</evidence>
<evidence type="ECO:0000256" key="14">
    <source>
        <dbReference type="ARBA" id="ARBA00037789"/>
    </source>
</evidence>
<dbReference type="InterPro" id="IPR016636">
    <property type="entry name" value="3-oxo-5-alpha-steroid_4-DH"/>
</dbReference>
<dbReference type="FunFam" id="1.20.120.1630:FF:000002">
    <property type="entry name" value="Steroid 5 alpha-reductase 1"/>
    <property type="match status" value="1"/>
</dbReference>
<dbReference type="AlphaFoldDB" id="D8LUU4"/>
<comment type="similarity">
    <text evidence="3">Belongs to the steroid 5-alpha reductase family.</text>
</comment>
<dbReference type="EMBL" id="FN668638">
    <property type="protein sequence ID" value="CBK19583.2"/>
    <property type="molecule type" value="Genomic_DNA"/>
</dbReference>
<evidence type="ECO:0000256" key="11">
    <source>
        <dbReference type="ARBA" id="ARBA00023002"/>
    </source>
</evidence>
<evidence type="ECO:0000256" key="19">
    <source>
        <dbReference type="SAM" id="Phobius"/>
    </source>
</evidence>
<dbReference type="Pfam" id="PF02544">
    <property type="entry name" value="Steroid_dh"/>
    <property type="match status" value="1"/>
</dbReference>
<name>D8LUU4_BLAHO</name>
<evidence type="ECO:0000256" key="17">
    <source>
        <dbReference type="ARBA" id="ARBA00042579"/>
    </source>
</evidence>
<protein>
    <recommendedName>
        <fullName evidence="15">3-oxo-5-alpha-steroid 4-dehydrogenase 1</fullName>
        <ecNumber evidence="4">1.3.1.22</ecNumber>
    </recommendedName>
    <alternativeName>
        <fullName evidence="16">SR type 1</fullName>
    </alternativeName>
    <alternativeName>
        <fullName evidence="17">Steroid 5-alpha-reductase 1</fullName>
    </alternativeName>
</protein>
<dbReference type="InterPro" id="IPR001104">
    <property type="entry name" value="3-oxo-5_a-steroid_4-DH_C"/>
</dbReference>
<sequence length="271" mass="31438">MSDVFLLDCGLARFVAFCLLAVSVPIVLILIFLPAWYGRYTQNYKYYLGSLSARSAWILQECPSFIIPSVFLLMNLRTVKENIPSVICLCFYLFHYFYRSFIYPWRLRGGKRTPTEIFLMAFLFCVLNGYIQAAYHIIPCCYRTFSWLYDPRFIIGAILFVVGLSINWNSDAILRGLRADGSSGYKIPHGGMFEYVSGANYFGECLEWTGYAVLCWDLAALTFAVFTIANIGPRAWQHHKWYKKTFGDEYPPHRKALIPFLLSFVCYKHYE</sequence>
<dbReference type="GeneID" id="24917364"/>
<feature type="transmembrane region" description="Helical" evidence="19">
    <location>
        <begin position="117"/>
        <end position="137"/>
    </location>
</feature>
<evidence type="ECO:0000256" key="2">
    <source>
        <dbReference type="ARBA" id="ARBA00004524"/>
    </source>
</evidence>
<keyword evidence="8" id="KW-0492">Microsome</keyword>
<evidence type="ECO:0000256" key="1">
    <source>
        <dbReference type="ARBA" id="ARBA00004477"/>
    </source>
</evidence>
<dbReference type="GO" id="GO:0047751">
    <property type="term" value="F:3-oxo-5-alpha-steroid 4-dehydrogenase (NADP+) activity"/>
    <property type="evidence" value="ECO:0007669"/>
    <property type="project" value="UniProtKB-EC"/>
</dbReference>
<evidence type="ECO:0000256" key="16">
    <source>
        <dbReference type="ARBA" id="ARBA00041664"/>
    </source>
</evidence>
<dbReference type="InParanoid" id="D8LUU4"/>
<keyword evidence="10 19" id="KW-1133">Transmembrane helix</keyword>
<dbReference type="EC" id="1.3.1.22" evidence="4"/>
<dbReference type="PANTHER" id="PTHR10556:SF57">
    <property type="entry name" value="3-OXO-5-ALPHA-STEROID 4-DEHYDROGENASE 1"/>
    <property type="match status" value="1"/>
</dbReference>
<evidence type="ECO:0000256" key="10">
    <source>
        <dbReference type="ARBA" id="ARBA00022989"/>
    </source>
</evidence>
<evidence type="ECO:0000256" key="12">
    <source>
        <dbReference type="ARBA" id="ARBA00023098"/>
    </source>
</evidence>
<evidence type="ECO:0000256" key="6">
    <source>
        <dbReference type="ARBA" id="ARBA00022782"/>
    </source>
</evidence>
<feature type="transmembrane region" description="Helical" evidence="19">
    <location>
        <begin position="12"/>
        <end position="37"/>
    </location>
</feature>
<dbReference type="PIRSF" id="PIRSF015596">
    <property type="entry name" value="5_alpha-SR2"/>
    <property type="match status" value="1"/>
</dbReference>
<dbReference type="Gene3D" id="1.20.120.1630">
    <property type="match status" value="1"/>
</dbReference>
<dbReference type="GO" id="GO:0030154">
    <property type="term" value="P:cell differentiation"/>
    <property type="evidence" value="ECO:0007669"/>
    <property type="project" value="UniProtKB-KW"/>
</dbReference>
<evidence type="ECO:0000256" key="7">
    <source>
        <dbReference type="ARBA" id="ARBA00022824"/>
    </source>
</evidence>